<dbReference type="RefSeq" id="WP_019688151.1">
    <property type="nucleotide sequence ID" value="NZ_CP036496.1"/>
</dbReference>
<protein>
    <submittedName>
        <fullName evidence="1">Uncharacterized protein</fullName>
    </submittedName>
</protein>
<proteinExistence type="predicted"/>
<accession>A0A378Y1G9</accession>
<dbReference type="Proteomes" id="UP000254400">
    <property type="component" value="Unassembled WGS sequence"/>
</dbReference>
<organism evidence="1 2">
    <name type="scientific">Paenibacillus polymyxa</name>
    <name type="common">Bacillus polymyxa</name>
    <dbReference type="NCBI Taxonomy" id="1406"/>
    <lineage>
        <taxon>Bacteria</taxon>
        <taxon>Bacillati</taxon>
        <taxon>Bacillota</taxon>
        <taxon>Bacilli</taxon>
        <taxon>Bacillales</taxon>
        <taxon>Paenibacillaceae</taxon>
        <taxon>Paenibacillus</taxon>
    </lineage>
</organism>
<sequence>MSHLDKQLYSFVDISNNIEGFEIVSTQFGPDGRVYILLIDKVPERVRGMFTPASLKERRTYKVLILDDHIQEVCLEGQQFNYHYVQPLQDYLLLVGARCHYYGPDQYDLNGKIIDYEGRTVNELLLGDGIQSVQATKEGTIWTSYFDEGIFGNYGWNEPVGSSGLVAWNKEGHKIYENQAADIHDCYALNVVSEQEIWFYYYSDFSLGRISGSDLTNITFMNPRISGCSGVATDGYHFLFDGGYGKNGQYVLKKNVKPGNLSKGQHICFLNDDQEFLQPHEQDFRKDRLLLREGSLLYQVAVEEIA</sequence>
<evidence type="ECO:0000313" key="1">
    <source>
        <dbReference type="EMBL" id="SUA71106.1"/>
    </source>
</evidence>
<evidence type="ECO:0000313" key="2">
    <source>
        <dbReference type="Proteomes" id="UP000254400"/>
    </source>
</evidence>
<dbReference type="EMBL" id="UGSC01000001">
    <property type="protein sequence ID" value="SUA71106.1"/>
    <property type="molecule type" value="Genomic_DNA"/>
</dbReference>
<name>A0A378Y1G9_PAEPO</name>
<reference evidence="1 2" key="1">
    <citation type="submission" date="2018-06" db="EMBL/GenBank/DDBJ databases">
        <authorList>
            <consortium name="Pathogen Informatics"/>
            <person name="Doyle S."/>
        </authorList>
    </citation>
    <scope>NUCLEOTIDE SEQUENCE [LARGE SCALE GENOMIC DNA]</scope>
    <source>
        <strain evidence="1 2">NCTC10343</strain>
    </source>
</reference>
<dbReference type="GeneID" id="93347319"/>
<dbReference type="AlphaFoldDB" id="A0A378Y1G9"/>
<gene>
    <name evidence="1" type="ORF">NCTC10343_03993</name>
</gene>